<reference evidence="2" key="1">
    <citation type="submission" date="2016-01" db="EMBL/GenBank/DDBJ databases">
        <authorList>
            <person name="Mitreva M."/>
            <person name="Pepin K.H."/>
            <person name="Mihindukulasuriya K.A."/>
            <person name="Fulton R."/>
            <person name="Fronick C."/>
            <person name="O'Laughlin M."/>
            <person name="Miner T."/>
            <person name="Herter B."/>
            <person name="Rosa B.A."/>
            <person name="Cordes M."/>
            <person name="Tomlinson C."/>
            <person name="Wollam A."/>
            <person name="Palsikar V.B."/>
            <person name="Mardis E.R."/>
            <person name="Wilson R.K."/>
        </authorList>
    </citation>
    <scope>NUCLEOTIDE SEQUENCE [LARGE SCALE GENOMIC DNA]</scope>
    <source>
        <strain evidence="2">MJR7716</strain>
    </source>
</reference>
<evidence type="ECO:0000313" key="1">
    <source>
        <dbReference type="EMBL" id="KXA38660.1"/>
    </source>
</evidence>
<organism evidence="1 2">
    <name type="scientific">Prevotella corporis</name>
    <dbReference type="NCBI Taxonomy" id="28128"/>
    <lineage>
        <taxon>Bacteria</taxon>
        <taxon>Pseudomonadati</taxon>
        <taxon>Bacteroidota</taxon>
        <taxon>Bacteroidia</taxon>
        <taxon>Bacteroidales</taxon>
        <taxon>Prevotellaceae</taxon>
        <taxon>Prevotella</taxon>
    </lineage>
</organism>
<accession>A0A133Q712</accession>
<name>A0A133Q712_9BACT</name>
<sequence length="57" mass="6295">MNGLAEKSKNPQKLTLLGTQTLTITLILHDYSFLNDSNQHACTFQCLNGWLATVLSS</sequence>
<comment type="caution">
    <text evidence="1">The sequence shown here is derived from an EMBL/GenBank/DDBJ whole genome shotgun (WGS) entry which is preliminary data.</text>
</comment>
<dbReference type="PATRIC" id="fig|28128.5.peg.1551"/>
<proteinExistence type="predicted"/>
<protein>
    <submittedName>
        <fullName evidence="1">Uncharacterized protein</fullName>
    </submittedName>
</protein>
<keyword evidence="2" id="KW-1185">Reference proteome</keyword>
<dbReference type="Proteomes" id="UP000070533">
    <property type="component" value="Unassembled WGS sequence"/>
</dbReference>
<dbReference type="EMBL" id="LRQG01000108">
    <property type="protein sequence ID" value="KXA38660.1"/>
    <property type="molecule type" value="Genomic_DNA"/>
</dbReference>
<dbReference type="AlphaFoldDB" id="A0A133Q712"/>
<gene>
    <name evidence="1" type="ORF">HMPREF3226_01516</name>
</gene>
<evidence type="ECO:0000313" key="2">
    <source>
        <dbReference type="Proteomes" id="UP000070533"/>
    </source>
</evidence>